<dbReference type="PRINTS" id="PR00033">
    <property type="entry name" value="HTHASNC"/>
</dbReference>
<dbReference type="Gene3D" id="1.10.10.10">
    <property type="entry name" value="Winged helix-like DNA-binding domain superfamily/Winged helix DNA-binding domain"/>
    <property type="match status" value="1"/>
</dbReference>
<dbReference type="InterPro" id="IPR011008">
    <property type="entry name" value="Dimeric_a/b-barrel"/>
</dbReference>
<evidence type="ECO:0000313" key="5">
    <source>
        <dbReference type="EMBL" id="VAX45269.1"/>
    </source>
</evidence>
<dbReference type="PROSITE" id="PS50956">
    <property type="entry name" value="HTH_ASNC_2"/>
    <property type="match status" value="1"/>
</dbReference>
<gene>
    <name evidence="5" type="primary">lrp_6</name>
    <name evidence="5" type="ORF">AC2117_02462</name>
</gene>
<keyword evidence="2" id="KW-0238">DNA-binding</keyword>
<name>A0A446ZL89_ACICA</name>
<dbReference type="AlphaFoldDB" id="A0A446ZL89"/>
<dbReference type="InterPro" id="IPR036390">
    <property type="entry name" value="WH_DNA-bd_sf"/>
</dbReference>
<dbReference type="InterPro" id="IPR011991">
    <property type="entry name" value="ArsR-like_HTH"/>
</dbReference>
<feature type="domain" description="HTH asnC-type" evidence="4">
    <location>
        <begin position="39"/>
        <end position="100"/>
    </location>
</feature>
<dbReference type="Gene3D" id="3.30.70.920">
    <property type="match status" value="1"/>
</dbReference>
<evidence type="ECO:0000259" key="4">
    <source>
        <dbReference type="PROSITE" id="PS50956"/>
    </source>
</evidence>
<sequence length="192" mass="22165">MFPVFFNIFKCSQHKNKVYLILSEDSSLVYILNRTEYTLDRIDRKILSALRGNGRLTVAQLAEEVGLSSSPCWTRLKRLETLKIIEGYTVNVNPKAIGIHEVFFIEITLERHDDEMLENFSEALADIPEVVEAHLVTGDYDYLVKVAVKDAEHYERFLRKKLYSIKGIRHTRSTFALRPLKSANTADLMLIE</sequence>
<dbReference type="PANTHER" id="PTHR30154">
    <property type="entry name" value="LEUCINE-RESPONSIVE REGULATORY PROTEIN"/>
    <property type="match status" value="1"/>
</dbReference>
<dbReference type="Pfam" id="PF01037">
    <property type="entry name" value="AsnC_trans_reg"/>
    <property type="match status" value="1"/>
</dbReference>
<dbReference type="InterPro" id="IPR036388">
    <property type="entry name" value="WH-like_DNA-bd_sf"/>
</dbReference>
<dbReference type="GO" id="GO:0006355">
    <property type="term" value="P:regulation of DNA-templated transcription"/>
    <property type="evidence" value="ECO:0007669"/>
    <property type="project" value="UniProtKB-ARBA"/>
</dbReference>
<reference evidence="5 6" key="1">
    <citation type="submission" date="2018-08" db="EMBL/GenBank/DDBJ databases">
        <authorList>
            <person name="Gonzaga-Molto A."/>
        </authorList>
    </citation>
    <scope>NUCLEOTIDE SEQUENCE [LARGE SCALE GENOMIC DNA]</scope>
    <source>
        <strain evidence="5">Acinetobacter calcoaceticus str. 2117</strain>
    </source>
</reference>
<organism evidence="5 6">
    <name type="scientific">Acinetobacter calcoaceticus</name>
    <dbReference type="NCBI Taxonomy" id="471"/>
    <lineage>
        <taxon>Bacteria</taxon>
        <taxon>Pseudomonadati</taxon>
        <taxon>Pseudomonadota</taxon>
        <taxon>Gammaproteobacteria</taxon>
        <taxon>Moraxellales</taxon>
        <taxon>Moraxellaceae</taxon>
        <taxon>Acinetobacter</taxon>
        <taxon>Acinetobacter calcoaceticus/baumannii complex</taxon>
    </lineage>
</organism>
<dbReference type="OrthoDB" id="166264at2"/>
<dbReference type="GO" id="GO:0005829">
    <property type="term" value="C:cytosol"/>
    <property type="evidence" value="ECO:0007669"/>
    <property type="project" value="TreeGrafter"/>
</dbReference>
<evidence type="ECO:0000256" key="1">
    <source>
        <dbReference type="ARBA" id="ARBA00023015"/>
    </source>
</evidence>
<dbReference type="SUPFAM" id="SSF54909">
    <property type="entry name" value="Dimeric alpha+beta barrel"/>
    <property type="match status" value="1"/>
</dbReference>
<evidence type="ECO:0000256" key="2">
    <source>
        <dbReference type="ARBA" id="ARBA00023125"/>
    </source>
</evidence>
<dbReference type="EMBL" id="LS999521">
    <property type="protein sequence ID" value="VAX45269.1"/>
    <property type="molecule type" value="Genomic_DNA"/>
</dbReference>
<keyword evidence="1" id="KW-0805">Transcription regulation</keyword>
<dbReference type="SUPFAM" id="SSF46785">
    <property type="entry name" value="Winged helix' DNA-binding domain"/>
    <property type="match status" value="1"/>
</dbReference>
<proteinExistence type="predicted"/>
<dbReference type="InterPro" id="IPR019887">
    <property type="entry name" value="Tscrpt_reg_AsnC/Lrp_C"/>
</dbReference>
<dbReference type="PANTHER" id="PTHR30154:SF34">
    <property type="entry name" value="TRANSCRIPTIONAL REGULATOR AZLB"/>
    <property type="match status" value="1"/>
</dbReference>
<dbReference type="Proteomes" id="UP000294355">
    <property type="component" value="Chromosome"/>
</dbReference>
<dbReference type="CDD" id="cd00090">
    <property type="entry name" value="HTH_ARSR"/>
    <property type="match status" value="1"/>
</dbReference>
<accession>A0A446ZL89</accession>
<evidence type="ECO:0000313" key="6">
    <source>
        <dbReference type="Proteomes" id="UP000294355"/>
    </source>
</evidence>
<dbReference type="GO" id="GO:0043200">
    <property type="term" value="P:response to amino acid"/>
    <property type="evidence" value="ECO:0007669"/>
    <property type="project" value="TreeGrafter"/>
</dbReference>
<dbReference type="Pfam" id="PF13412">
    <property type="entry name" value="HTH_24"/>
    <property type="match status" value="1"/>
</dbReference>
<dbReference type="InterPro" id="IPR019888">
    <property type="entry name" value="Tscrpt_reg_AsnC-like"/>
</dbReference>
<dbReference type="InterPro" id="IPR000485">
    <property type="entry name" value="AsnC-type_HTH_dom"/>
</dbReference>
<dbReference type="GO" id="GO:0043565">
    <property type="term" value="F:sequence-specific DNA binding"/>
    <property type="evidence" value="ECO:0007669"/>
    <property type="project" value="InterPro"/>
</dbReference>
<keyword evidence="3" id="KW-0804">Transcription</keyword>
<protein>
    <submittedName>
        <fullName evidence="5">Leucine-responsive regulatory protein</fullName>
    </submittedName>
</protein>
<evidence type="ECO:0000256" key="3">
    <source>
        <dbReference type="ARBA" id="ARBA00023163"/>
    </source>
</evidence>
<dbReference type="SMART" id="SM00344">
    <property type="entry name" value="HTH_ASNC"/>
    <property type="match status" value="1"/>
</dbReference>